<evidence type="ECO:0000313" key="1">
    <source>
        <dbReference type="EMBL" id="QEK38457.1"/>
    </source>
</evidence>
<dbReference type="EMBL" id="CP043316">
    <property type="protein sequence ID" value="QEK38457.1"/>
    <property type="molecule type" value="Genomic_DNA"/>
</dbReference>
<dbReference type="AlphaFoldDB" id="A0A5C0UFG4"/>
<dbReference type="Gene3D" id="1.25.40.10">
    <property type="entry name" value="Tetratricopeptide repeat domain"/>
    <property type="match status" value="1"/>
</dbReference>
<dbReference type="OrthoDB" id="8479252at2"/>
<reference evidence="1 2" key="1">
    <citation type="submission" date="2019-08" db="EMBL/GenBank/DDBJ databases">
        <title>Highly reduced genomes of protist endosymbionts show evolutionary convergence.</title>
        <authorList>
            <person name="George E."/>
            <person name="Husnik F."/>
            <person name="Tashyreva D."/>
            <person name="Prokopchuk G."/>
            <person name="Horak A."/>
            <person name="Kwong W.K."/>
            <person name="Lukes J."/>
            <person name="Keeling P.J."/>
        </authorList>
    </citation>
    <scope>NUCLEOTIDE SEQUENCE [LARGE SCALE GENOMIC DNA]</scope>
    <source>
        <strain evidence="1">1604LC</strain>
    </source>
</reference>
<name>A0A5C0UFG4_9PROT</name>
<dbReference type="KEGG" id="cpri:FZC34_00805"/>
<dbReference type="InterPro" id="IPR011990">
    <property type="entry name" value="TPR-like_helical_dom_sf"/>
</dbReference>
<protein>
    <submittedName>
        <fullName evidence="1">Outer membrane protein assembly factor BamD</fullName>
    </submittedName>
</protein>
<dbReference type="SUPFAM" id="SSF48452">
    <property type="entry name" value="TPR-like"/>
    <property type="match status" value="1"/>
</dbReference>
<accession>A0A5C0UFG4</accession>
<sequence length="230" mass="26838">MKLIFICLFMFSIISKTENELWDKANTLFKKSRYNESAKILMEIEDLYPASPRIKQVLFLASKSFFLGKIYIKAIETAELLKELDLQYSNDDVDEILIKSYYALLQRPERENKNLNLIINLSDKNPKKYNQIRQRCTDILAYDSLATGLMYSKKGNHLVALKYYGEIIKKYNTSNFTAEAYFRCAEIFHHLKLEKDANACIKILSMKHKKSIWYANVLKLSLNNTKSNAS</sequence>
<keyword evidence="2" id="KW-1185">Reference proteome</keyword>
<gene>
    <name evidence="1" type="primary">bamD</name>
    <name evidence="1" type="ORF">FZC34_00805</name>
</gene>
<proteinExistence type="predicted"/>
<dbReference type="RefSeq" id="WP_148971573.1">
    <property type="nucleotide sequence ID" value="NZ_CP043316.1"/>
</dbReference>
<dbReference type="Proteomes" id="UP000325004">
    <property type="component" value="Chromosome"/>
</dbReference>
<evidence type="ECO:0000313" key="2">
    <source>
        <dbReference type="Proteomes" id="UP000325004"/>
    </source>
</evidence>
<organism evidence="1 2">
    <name type="scientific">Candidatus Cytomitobacter primus</name>
    <dbReference type="NCBI Taxonomy" id="2066024"/>
    <lineage>
        <taxon>Bacteria</taxon>
        <taxon>Pseudomonadati</taxon>
        <taxon>Pseudomonadota</taxon>
        <taxon>Alphaproteobacteria</taxon>
        <taxon>Holosporales</taxon>
        <taxon>Holosporaceae</taxon>
        <taxon>Candidatus Cytomitobacter</taxon>
    </lineage>
</organism>